<keyword evidence="2" id="KW-1185">Reference proteome</keyword>
<dbReference type="Proteomes" id="UP000435304">
    <property type="component" value="Unassembled WGS sequence"/>
</dbReference>
<reference evidence="1 2" key="1">
    <citation type="submission" date="2019-12" db="EMBL/GenBank/DDBJ databases">
        <title>Auraticoccus cholistani sp. nov., an actinomycete isolated from soil of Cholistan desert.</title>
        <authorList>
            <person name="Cheema M.T."/>
        </authorList>
    </citation>
    <scope>NUCLEOTIDE SEQUENCE [LARGE SCALE GENOMIC DNA]</scope>
    <source>
        <strain evidence="1 2">F435</strain>
    </source>
</reference>
<name>A0A6A9UX22_9ACTN</name>
<organism evidence="1 2">
    <name type="scientific">Auraticoccus cholistanensis</name>
    <dbReference type="NCBI Taxonomy" id="2656650"/>
    <lineage>
        <taxon>Bacteria</taxon>
        <taxon>Bacillati</taxon>
        <taxon>Actinomycetota</taxon>
        <taxon>Actinomycetes</taxon>
        <taxon>Propionibacteriales</taxon>
        <taxon>Propionibacteriaceae</taxon>
        <taxon>Auraticoccus</taxon>
    </lineage>
</organism>
<dbReference type="AlphaFoldDB" id="A0A6A9UX22"/>
<gene>
    <name evidence="1" type="ORF">GC722_15435</name>
</gene>
<accession>A0A6A9UX22</accession>
<proteinExistence type="predicted"/>
<dbReference type="RefSeq" id="WP_156611589.1">
    <property type="nucleotide sequence ID" value="NZ_WPCU01000010.1"/>
</dbReference>
<evidence type="ECO:0000313" key="2">
    <source>
        <dbReference type="Proteomes" id="UP000435304"/>
    </source>
</evidence>
<dbReference type="EMBL" id="WPCU01000010">
    <property type="protein sequence ID" value="MVA77403.1"/>
    <property type="molecule type" value="Genomic_DNA"/>
</dbReference>
<protein>
    <submittedName>
        <fullName evidence="1">Uncharacterized protein</fullName>
    </submittedName>
</protein>
<evidence type="ECO:0000313" key="1">
    <source>
        <dbReference type="EMBL" id="MVA77403.1"/>
    </source>
</evidence>
<sequence length="45" mass="5254">MGAEWPGVVVQWRRDETGWSALVSWVEDTQSLRVEWVPASRLRRA</sequence>
<comment type="caution">
    <text evidence="1">The sequence shown here is derived from an EMBL/GenBank/DDBJ whole genome shotgun (WGS) entry which is preliminary data.</text>
</comment>